<keyword evidence="2" id="KW-1003">Cell membrane</keyword>
<evidence type="ECO:0000256" key="3">
    <source>
        <dbReference type="ARBA" id="ARBA00022692"/>
    </source>
</evidence>
<dbReference type="InterPro" id="IPR002797">
    <property type="entry name" value="Polysacc_synth"/>
</dbReference>
<evidence type="ECO:0000256" key="6">
    <source>
        <dbReference type="SAM" id="Phobius"/>
    </source>
</evidence>
<dbReference type="PATRIC" id="fig|289376.4.peg.572"/>
<accession>B5YJK6</accession>
<dbReference type="OrthoDB" id="11642at2"/>
<evidence type="ECO:0000256" key="2">
    <source>
        <dbReference type="ARBA" id="ARBA00022475"/>
    </source>
</evidence>
<dbReference type="EMBL" id="CP001147">
    <property type="protein sequence ID" value="ACI20756.1"/>
    <property type="molecule type" value="Genomic_DNA"/>
</dbReference>
<reference evidence="8" key="1">
    <citation type="submission" date="2008-08" db="EMBL/GenBank/DDBJ databases">
        <title>The complete genome sequence of Thermodesulfovibrio yellowstonii strain ATCC 51303 / DSM 11347 / YP87.</title>
        <authorList>
            <person name="Dodson R.J."/>
            <person name="Durkin A.S."/>
            <person name="Wu M."/>
            <person name="Eisen J."/>
            <person name="Sutton G."/>
        </authorList>
    </citation>
    <scope>NUCLEOTIDE SEQUENCE [LARGE SCALE GENOMIC DNA]</scope>
    <source>
        <strain evidence="8">ATCC 51303 / DSM 11347 / YP87</strain>
    </source>
</reference>
<dbReference type="STRING" id="289376.THEYE_A0578"/>
<evidence type="ECO:0008006" key="9">
    <source>
        <dbReference type="Google" id="ProtNLM"/>
    </source>
</evidence>
<dbReference type="GO" id="GO:0005886">
    <property type="term" value="C:plasma membrane"/>
    <property type="evidence" value="ECO:0000318"/>
    <property type="project" value="GO_Central"/>
</dbReference>
<dbReference type="RefSeq" id="WP_012545490.1">
    <property type="nucleotide sequence ID" value="NC_011296.1"/>
</dbReference>
<dbReference type="Pfam" id="PF01943">
    <property type="entry name" value="Polysacc_synt"/>
    <property type="match status" value="1"/>
</dbReference>
<evidence type="ECO:0000256" key="1">
    <source>
        <dbReference type="ARBA" id="ARBA00004651"/>
    </source>
</evidence>
<feature type="transmembrane region" description="Helical" evidence="6">
    <location>
        <begin position="269"/>
        <end position="293"/>
    </location>
</feature>
<feature type="transmembrane region" description="Helical" evidence="6">
    <location>
        <begin position="80"/>
        <end position="102"/>
    </location>
</feature>
<keyword evidence="3 6" id="KW-0812">Transmembrane</keyword>
<keyword evidence="8" id="KW-1185">Reference proteome</keyword>
<evidence type="ECO:0000256" key="5">
    <source>
        <dbReference type="ARBA" id="ARBA00023136"/>
    </source>
</evidence>
<feature type="transmembrane region" description="Helical" evidence="6">
    <location>
        <begin position="138"/>
        <end position="161"/>
    </location>
</feature>
<feature type="transmembrane region" description="Helical" evidence="6">
    <location>
        <begin position="206"/>
        <end position="227"/>
    </location>
</feature>
<feature type="transmembrane region" description="Helical" evidence="6">
    <location>
        <begin position="313"/>
        <end position="334"/>
    </location>
</feature>
<dbReference type="InterPro" id="IPR050833">
    <property type="entry name" value="Poly_Biosynth_Transport"/>
</dbReference>
<keyword evidence="4 6" id="KW-1133">Transmembrane helix</keyword>
<dbReference type="KEGG" id="tye:THEYE_A0578"/>
<dbReference type="Proteomes" id="UP000000718">
    <property type="component" value="Chromosome"/>
</dbReference>
<reference evidence="7 8" key="2">
    <citation type="journal article" date="2015" name="Genome Announc.">
        <title>Genome Sequence of the Sulfate-Reducing Thermophilic Bacterium Thermodesulfovibrio yellowstonii Strain DSM 11347T (Phylum Nitrospirae).</title>
        <authorList>
            <person name="Bhatnagar S."/>
            <person name="Badger J.H."/>
            <person name="Madupu R."/>
            <person name="Khouri H.M."/>
            <person name="O'Connor E.M."/>
            <person name="Robb F.T."/>
            <person name="Ward N.L."/>
            <person name="Eisen J.A."/>
        </authorList>
    </citation>
    <scope>NUCLEOTIDE SEQUENCE [LARGE SCALE GENOMIC DNA]</scope>
    <source>
        <strain evidence="8">ATCC 51303 / DSM 11347 / YP87</strain>
    </source>
</reference>
<name>B5YJK6_THEYD</name>
<gene>
    <name evidence="7" type="ordered locus">THEYE_A0578</name>
</gene>
<dbReference type="AlphaFoldDB" id="B5YJK6"/>
<dbReference type="HOGENOM" id="CLU_701933_0_0_0"/>
<evidence type="ECO:0000313" key="7">
    <source>
        <dbReference type="EMBL" id="ACI20756.1"/>
    </source>
</evidence>
<dbReference type="PANTHER" id="PTHR30250">
    <property type="entry name" value="PST FAMILY PREDICTED COLANIC ACID TRANSPORTER"/>
    <property type="match status" value="1"/>
</dbReference>
<evidence type="ECO:0000313" key="8">
    <source>
        <dbReference type="Proteomes" id="UP000000718"/>
    </source>
</evidence>
<organism evidence="7 8">
    <name type="scientific">Thermodesulfovibrio yellowstonii (strain ATCC 51303 / DSM 11347 / YP87)</name>
    <dbReference type="NCBI Taxonomy" id="289376"/>
    <lineage>
        <taxon>Bacteria</taxon>
        <taxon>Pseudomonadati</taxon>
        <taxon>Nitrospirota</taxon>
        <taxon>Thermodesulfovibrionia</taxon>
        <taxon>Thermodesulfovibrionales</taxon>
        <taxon>Thermodesulfovibrionaceae</taxon>
        <taxon>Thermodesulfovibrio</taxon>
    </lineage>
</organism>
<evidence type="ECO:0000256" key="4">
    <source>
        <dbReference type="ARBA" id="ARBA00022989"/>
    </source>
</evidence>
<dbReference type="eggNOG" id="COG2244">
    <property type="taxonomic scope" value="Bacteria"/>
</dbReference>
<feature type="transmembrane region" description="Helical" evidence="6">
    <location>
        <begin position="108"/>
        <end position="126"/>
    </location>
</feature>
<feature type="transmembrane region" description="Helical" evidence="6">
    <location>
        <begin position="167"/>
        <end position="185"/>
    </location>
</feature>
<keyword evidence="5 6" id="KW-0472">Membrane</keyword>
<feature type="transmembrane region" description="Helical" evidence="6">
    <location>
        <begin position="7"/>
        <end position="26"/>
    </location>
</feature>
<feature type="transmembrane region" description="Helical" evidence="6">
    <location>
        <begin position="366"/>
        <end position="385"/>
    </location>
</feature>
<dbReference type="EnsemblBacteria" id="ACI20756">
    <property type="protein sequence ID" value="ACI20756"/>
    <property type="gene ID" value="THEYE_A0578"/>
</dbReference>
<dbReference type="InParanoid" id="B5YJK6"/>
<proteinExistence type="predicted"/>
<feature type="transmembrane region" description="Helical" evidence="6">
    <location>
        <begin position="341"/>
        <end position="360"/>
    </location>
</feature>
<dbReference type="PANTHER" id="PTHR30250:SF26">
    <property type="entry name" value="PSMA PROTEIN"/>
    <property type="match status" value="1"/>
</dbReference>
<feature type="transmembrane region" description="Helical" evidence="6">
    <location>
        <begin position="233"/>
        <end position="257"/>
    </location>
</feature>
<comment type="subcellular location">
    <subcellularLocation>
        <location evidence="1">Cell membrane</location>
        <topology evidence="1">Multi-pass membrane protein</topology>
    </subcellularLocation>
</comment>
<sequence>MFKNISYVTVAFIYINILGYFFHAVVSRSLGPVQYGEFMVLYSFMLTVGNITSLLGAVSIKILVENFVYRYELLRSLRKLVFFIGTMFAISICLGSLFLKNFLHVTQLYYFFIIALSWFGMFMVTVEKSFLQSTNRFHLFAFSSIFELTLRFFAAVLLLFIGLKVGGVLLASTIALFCTLIFLFYKNKNFFGQKASLNIRNIIKTSLYISPSGFFVYADDIFIRRIFDWHTAGLFASVSIVGKVLVWLTITILGVYFPEFVKLKNSGKFKNVIFQMFGIVVLAEILAQLVIFITGKPLFLLLFGYKFEPAVQFLSYYFWAILPLLFNIVFISIATALEKGFYLIYLHLIFYYSGFILISFNSVYDYFKYIFLINLIFFTIYACFFRKDVYNK</sequence>
<feature type="transmembrane region" description="Helical" evidence="6">
    <location>
        <begin position="38"/>
        <end position="60"/>
    </location>
</feature>
<protein>
    <recommendedName>
        <fullName evidence="9">Capsular polysaccharide biosynthesis protein</fullName>
    </recommendedName>
</protein>